<reference evidence="1" key="1">
    <citation type="submission" date="2021-01" db="EMBL/GenBank/DDBJ databases">
        <title>Whole genome shotgun sequence of Actinoplanes siamensis NBRC 109076.</title>
        <authorList>
            <person name="Komaki H."/>
            <person name="Tamura T."/>
        </authorList>
    </citation>
    <scope>NUCLEOTIDE SEQUENCE</scope>
    <source>
        <strain evidence="1">NBRC 109076</strain>
    </source>
</reference>
<gene>
    <name evidence="1" type="ORF">Asi03nite_73100</name>
</gene>
<dbReference type="EMBL" id="BOMW01000101">
    <property type="protein sequence ID" value="GIF09772.1"/>
    <property type="molecule type" value="Genomic_DNA"/>
</dbReference>
<dbReference type="Proteomes" id="UP000629619">
    <property type="component" value="Unassembled WGS sequence"/>
</dbReference>
<protein>
    <submittedName>
        <fullName evidence="1">Uncharacterized protein</fullName>
    </submittedName>
</protein>
<sequence>MAGWRNRADDPPLPSFDPAYLDEIDRAGSTAQFGYVIEPL</sequence>
<proteinExistence type="predicted"/>
<dbReference type="RefSeq" id="WP_275409530.1">
    <property type="nucleotide sequence ID" value="NZ_BOMW01000101.1"/>
</dbReference>
<accession>A0A919TPG9</accession>
<dbReference type="AlphaFoldDB" id="A0A919TPG9"/>
<name>A0A919TPG9_9ACTN</name>
<evidence type="ECO:0000313" key="1">
    <source>
        <dbReference type="EMBL" id="GIF09772.1"/>
    </source>
</evidence>
<evidence type="ECO:0000313" key="2">
    <source>
        <dbReference type="Proteomes" id="UP000629619"/>
    </source>
</evidence>
<keyword evidence="2" id="KW-1185">Reference proteome</keyword>
<organism evidence="1 2">
    <name type="scientific">Actinoplanes siamensis</name>
    <dbReference type="NCBI Taxonomy" id="1223317"/>
    <lineage>
        <taxon>Bacteria</taxon>
        <taxon>Bacillati</taxon>
        <taxon>Actinomycetota</taxon>
        <taxon>Actinomycetes</taxon>
        <taxon>Micromonosporales</taxon>
        <taxon>Micromonosporaceae</taxon>
        <taxon>Actinoplanes</taxon>
    </lineage>
</organism>
<comment type="caution">
    <text evidence="1">The sequence shown here is derived from an EMBL/GenBank/DDBJ whole genome shotgun (WGS) entry which is preliminary data.</text>
</comment>